<accession>H0URM5</accession>
<evidence type="ECO:0000256" key="4">
    <source>
        <dbReference type="PROSITE-ProRule" id="PRU00182"/>
    </source>
</evidence>
<name>H0URM5_9BACT</name>
<evidence type="ECO:0000256" key="3">
    <source>
        <dbReference type="PIRSR" id="PIRSR606225-1"/>
    </source>
</evidence>
<dbReference type="NCBIfam" id="TIGR00005">
    <property type="entry name" value="rluA_subfam"/>
    <property type="match status" value="1"/>
</dbReference>
<dbReference type="EMBL" id="CM001377">
    <property type="protein sequence ID" value="EHM09964.1"/>
    <property type="molecule type" value="Genomic_DNA"/>
</dbReference>
<dbReference type="Proteomes" id="UP000005730">
    <property type="component" value="Chromosome"/>
</dbReference>
<dbReference type="AlphaFoldDB" id="H0URM5"/>
<proteinExistence type="inferred from homology"/>
<keyword evidence="8" id="KW-1185">Reference proteome</keyword>
<dbReference type="OrthoDB" id="9807829at2"/>
<dbReference type="InterPro" id="IPR006225">
    <property type="entry name" value="PsdUridine_synth_RluC/D"/>
</dbReference>
<feature type="active site" evidence="3">
    <location>
        <position position="151"/>
    </location>
</feature>
<dbReference type="GO" id="GO:0003723">
    <property type="term" value="F:RNA binding"/>
    <property type="evidence" value="ECO:0007669"/>
    <property type="project" value="UniProtKB-KW"/>
</dbReference>
<dbReference type="CDD" id="cd00165">
    <property type="entry name" value="S4"/>
    <property type="match status" value="1"/>
</dbReference>
<organism evidence="7 8">
    <name type="scientific">Thermanaerovibrio velox DSM 12556</name>
    <dbReference type="NCBI Taxonomy" id="926567"/>
    <lineage>
        <taxon>Bacteria</taxon>
        <taxon>Thermotogati</taxon>
        <taxon>Synergistota</taxon>
        <taxon>Synergistia</taxon>
        <taxon>Synergistales</taxon>
        <taxon>Synergistaceae</taxon>
        <taxon>Thermanaerovibrio</taxon>
    </lineage>
</organism>
<dbReference type="PROSITE" id="PS50889">
    <property type="entry name" value="S4"/>
    <property type="match status" value="1"/>
</dbReference>
<dbReference type="Gene3D" id="3.10.290.10">
    <property type="entry name" value="RNA-binding S4 domain"/>
    <property type="match status" value="1"/>
</dbReference>
<dbReference type="PANTHER" id="PTHR21600">
    <property type="entry name" value="MITOCHONDRIAL RNA PSEUDOURIDINE SYNTHASE"/>
    <property type="match status" value="1"/>
</dbReference>
<dbReference type="InterPro" id="IPR020103">
    <property type="entry name" value="PsdUridine_synth_cat_dom_sf"/>
</dbReference>
<evidence type="ECO:0000256" key="2">
    <source>
        <dbReference type="ARBA" id="ARBA00023235"/>
    </source>
</evidence>
<dbReference type="InterPro" id="IPR050188">
    <property type="entry name" value="RluA_PseudoU_synthase"/>
</dbReference>
<comment type="catalytic activity">
    <reaction evidence="5">
        <text>a uridine in RNA = a pseudouridine in RNA</text>
        <dbReference type="Rhea" id="RHEA:48348"/>
        <dbReference type="Rhea" id="RHEA-COMP:12068"/>
        <dbReference type="Rhea" id="RHEA-COMP:12069"/>
        <dbReference type="ChEBI" id="CHEBI:65314"/>
        <dbReference type="ChEBI" id="CHEBI:65315"/>
    </reaction>
</comment>
<dbReference type="SMART" id="SM00363">
    <property type="entry name" value="S4"/>
    <property type="match status" value="1"/>
</dbReference>
<reference evidence="7 8" key="1">
    <citation type="submission" date="2011-10" db="EMBL/GenBank/DDBJ databases">
        <title>The Noncontiguous Finished genome of Thermanaerovibrio velox DSM 12556.</title>
        <authorList>
            <consortium name="US DOE Joint Genome Institute (JGI-PGF)"/>
            <person name="Lucas S."/>
            <person name="Copeland A."/>
            <person name="Lapidus A."/>
            <person name="Glavina del Rio T."/>
            <person name="Dalin E."/>
            <person name="Tice H."/>
            <person name="Bruce D."/>
            <person name="Goodwin L."/>
            <person name="Pitluck S."/>
            <person name="Peters L."/>
            <person name="Mikhailova N."/>
            <person name="Teshima H."/>
            <person name="Kyrpides N."/>
            <person name="Mavromatis K."/>
            <person name="Ivanova N."/>
            <person name="Markowitz V."/>
            <person name="Cheng J.-F."/>
            <person name="Hugenholtz P."/>
            <person name="Woyke T."/>
            <person name="Wu D."/>
            <person name="Spring S."/>
            <person name="Brambilla E.-M."/>
            <person name="Klenk H.-P."/>
            <person name="Eisen J.A."/>
        </authorList>
    </citation>
    <scope>NUCLEOTIDE SEQUENCE [LARGE SCALE GENOMIC DNA]</scope>
    <source>
        <strain evidence="7 8">DSM 12556</strain>
    </source>
</reference>
<dbReference type="STRING" id="926567.TheveDRAFT_0816"/>
<sequence>MGHVFGETEDAPKAEGVQISVSPGWEGHRLDFLISQELGLSRSYATKLIRMGRVMVSWSDRVKPALKVQTGGSVSVDLPPPEDLELQPEDVPFQVVYEDQDIVVVNKPAGLVVHPAPGHWRGTLVHGLLYRYPEMMELNGVRRPGIVHRLDGTTSGLMVVARNGLAMEGLIRSFKGRMVEKVYIAAVSGSPCPKEGEIRFPIGRDPGNRKRMAPVDWGRDAHTAYRTLWSHGGYSLLLCQIKTGRTHQIRVHMKAIGHPLVGDRLYGGACPRGWEVERVFLHSWRLSFQHPRTGKMMSFVCPLPDELIKFIVQVRRGL</sequence>
<dbReference type="InterPro" id="IPR002942">
    <property type="entry name" value="S4_RNA-bd"/>
</dbReference>
<feature type="domain" description="RNA-binding S4" evidence="6">
    <location>
        <begin position="28"/>
        <end position="85"/>
    </location>
</feature>
<dbReference type="InterPro" id="IPR006224">
    <property type="entry name" value="PsdUridine_synth_RluA-like_CS"/>
</dbReference>
<dbReference type="Gene3D" id="3.30.2350.10">
    <property type="entry name" value="Pseudouridine synthase"/>
    <property type="match status" value="1"/>
</dbReference>
<gene>
    <name evidence="7" type="ORF">TheveDRAFT_0816</name>
</gene>
<dbReference type="CDD" id="cd02869">
    <property type="entry name" value="PseudoU_synth_RluA_like"/>
    <property type="match status" value="1"/>
</dbReference>
<comment type="function">
    <text evidence="5">Responsible for synthesis of pseudouridine from uracil.</text>
</comment>
<evidence type="ECO:0000313" key="7">
    <source>
        <dbReference type="EMBL" id="EHM09964.1"/>
    </source>
</evidence>
<evidence type="ECO:0000256" key="1">
    <source>
        <dbReference type="ARBA" id="ARBA00010876"/>
    </source>
</evidence>
<dbReference type="PANTHER" id="PTHR21600:SF44">
    <property type="entry name" value="RIBOSOMAL LARGE SUBUNIT PSEUDOURIDINE SYNTHASE D"/>
    <property type="match status" value="1"/>
</dbReference>
<dbReference type="eggNOG" id="COG0564">
    <property type="taxonomic scope" value="Bacteria"/>
</dbReference>
<dbReference type="HOGENOM" id="CLU_016902_4_4_0"/>
<dbReference type="SUPFAM" id="SSF55120">
    <property type="entry name" value="Pseudouridine synthase"/>
    <property type="match status" value="1"/>
</dbReference>
<dbReference type="InterPro" id="IPR036986">
    <property type="entry name" value="S4_RNA-bd_sf"/>
</dbReference>
<protein>
    <recommendedName>
        <fullName evidence="5">Pseudouridine synthase</fullName>
        <ecNumber evidence="5">5.4.99.-</ecNumber>
    </recommendedName>
</protein>
<dbReference type="EC" id="5.4.99.-" evidence="5"/>
<dbReference type="Pfam" id="PF00849">
    <property type="entry name" value="PseudoU_synth_2"/>
    <property type="match status" value="1"/>
</dbReference>
<dbReference type="InterPro" id="IPR006145">
    <property type="entry name" value="PsdUridine_synth_RsuA/RluA"/>
</dbReference>
<comment type="similarity">
    <text evidence="1 5">Belongs to the pseudouridine synthase RluA family.</text>
</comment>
<evidence type="ECO:0000313" key="8">
    <source>
        <dbReference type="Proteomes" id="UP000005730"/>
    </source>
</evidence>
<keyword evidence="2 5" id="KW-0413">Isomerase</keyword>
<dbReference type="GO" id="GO:0000455">
    <property type="term" value="P:enzyme-directed rRNA pseudouridine synthesis"/>
    <property type="evidence" value="ECO:0007669"/>
    <property type="project" value="UniProtKB-ARBA"/>
</dbReference>
<dbReference type="PROSITE" id="PS01129">
    <property type="entry name" value="PSI_RLU"/>
    <property type="match status" value="1"/>
</dbReference>
<keyword evidence="4" id="KW-0694">RNA-binding</keyword>
<dbReference type="SUPFAM" id="SSF55174">
    <property type="entry name" value="Alpha-L RNA-binding motif"/>
    <property type="match status" value="1"/>
</dbReference>
<dbReference type="GO" id="GO:0120159">
    <property type="term" value="F:rRNA pseudouridine synthase activity"/>
    <property type="evidence" value="ECO:0007669"/>
    <property type="project" value="UniProtKB-ARBA"/>
</dbReference>
<evidence type="ECO:0000259" key="6">
    <source>
        <dbReference type="SMART" id="SM00363"/>
    </source>
</evidence>
<evidence type="ECO:0000256" key="5">
    <source>
        <dbReference type="RuleBase" id="RU362028"/>
    </source>
</evidence>